<reference evidence="3" key="1">
    <citation type="journal article" date="2019" name="Int. J. Syst. Evol. Microbiol.">
        <title>The Global Catalogue of Microorganisms (GCM) 10K type strain sequencing project: providing services to taxonomists for standard genome sequencing and annotation.</title>
        <authorList>
            <consortium name="The Broad Institute Genomics Platform"/>
            <consortium name="The Broad Institute Genome Sequencing Center for Infectious Disease"/>
            <person name="Wu L."/>
            <person name="Ma J."/>
        </authorList>
    </citation>
    <scope>NUCLEOTIDE SEQUENCE [LARGE SCALE GENOMIC DNA]</scope>
    <source>
        <strain evidence="3">CGMCC 1.12477</strain>
    </source>
</reference>
<dbReference type="Proteomes" id="UP001597351">
    <property type="component" value="Unassembled WGS sequence"/>
</dbReference>
<dbReference type="RefSeq" id="WP_343920213.1">
    <property type="nucleotide sequence ID" value="NZ_BAAAJT010000002.1"/>
</dbReference>
<dbReference type="Gene3D" id="3.40.50.10320">
    <property type="entry name" value="LmbE-like"/>
    <property type="match status" value="1"/>
</dbReference>
<dbReference type="InterPro" id="IPR024078">
    <property type="entry name" value="LmbE-like_dom_sf"/>
</dbReference>
<gene>
    <name evidence="2" type="ORF">ACFSDE_15960</name>
</gene>
<keyword evidence="1" id="KW-0862">Zinc</keyword>
<dbReference type="InterPro" id="IPR003737">
    <property type="entry name" value="GlcNAc_PI_deacetylase-related"/>
</dbReference>
<protein>
    <submittedName>
        <fullName evidence="2">PIG-L family deacetylase</fullName>
        <ecNumber evidence="2">3.5.1.-</ecNumber>
    </submittedName>
</protein>
<dbReference type="GO" id="GO:0016787">
    <property type="term" value="F:hydrolase activity"/>
    <property type="evidence" value="ECO:0007669"/>
    <property type="project" value="UniProtKB-KW"/>
</dbReference>
<sequence length="246" mass="26530">MTSTHAPAAPPRSLVGLWAHPDDESYLSAGLMDRVLRAGGRVTVVTLSDGEAGFPDDDPRSVEQRRCLRRTELRSAMAAIGVTDVRFVGLPDVGLADIGTDVLRAAFREVLAELRPEVTVTFGPDGITGHDDHVVTSYAATEAWQELALPGGQLWYAAKTHGWLDEWRDLHDRLGVWMTEEPTGVADEDVALALDLAPGELARKRAALAAHASQSGPVAAAMGEATYRRWIGQEAFRLPMPTGARS</sequence>
<evidence type="ECO:0000256" key="1">
    <source>
        <dbReference type="ARBA" id="ARBA00022833"/>
    </source>
</evidence>
<evidence type="ECO:0000313" key="3">
    <source>
        <dbReference type="Proteomes" id="UP001597351"/>
    </source>
</evidence>
<dbReference type="EC" id="3.5.1.-" evidence="2"/>
<name>A0ABW4TPF6_9ACTN</name>
<dbReference type="SUPFAM" id="SSF102588">
    <property type="entry name" value="LmbE-like"/>
    <property type="match status" value="1"/>
</dbReference>
<organism evidence="2 3">
    <name type="scientific">Nocardioides aestuarii</name>
    <dbReference type="NCBI Taxonomy" id="252231"/>
    <lineage>
        <taxon>Bacteria</taxon>
        <taxon>Bacillati</taxon>
        <taxon>Actinomycetota</taxon>
        <taxon>Actinomycetes</taxon>
        <taxon>Propionibacteriales</taxon>
        <taxon>Nocardioidaceae</taxon>
        <taxon>Nocardioides</taxon>
    </lineage>
</organism>
<accession>A0ABW4TPF6</accession>
<evidence type="ECO:0000313" key="2">
    <source>
        <dbReference type="EMBL" id="MFD1948298.1"/>
    </source>
</evidence>
<keyword evidence="3" id="KW-1185">Reference proteome</keyword>
<dbReference type="PANTHER" id="PTHR12993">
    <property type="entry name" value="N-ACETYLGLUCOSAMINYL-PHOSPHATIDYLINOSITOL DE-N-ACETYLASE-RELATED"/>
    <property type="match status" value="1"/>
</dbReference>
<dbReference type="PANTHER" id="PTHR12993:SF11">
    <property type="entry name" value="N-ACETYLGLUCOSAMINYL-PHOSPHATIDYLINOSITOL DE-N-ACETYLASE"/>
    <property type="match status" value="1"/>
</dbReference>
<dbReference type="EMBL" id="JBHUGD010000003">
    <property type="protein sequence ID" value="MFD1948298.1"/>
    <property type="molecule type" value="Genomic_DNA"/>
</dbReference>
<proteinExistence type="predicted"/>
<keyword evidence="2" id="KW-0378">Hydrolase</keyword>
<dbReference type="Pfam" id="PF02585">
    <property type="entry name" value="PIG-L"/>
    <property type="match status" value="1"/>
</dbReference>
<comment type="caution">
    <text evidence="2">The sequence shown here is derived from an EMBL/GenBank/DDBJ whole genome shotgun (WGS) entry which is preliminary data.</text>
</comment>